<feature type="compositionally biased region" description="Low complexity" evidence="1">
    <location>
        <begin position="60"/>
        <end position="70"/>
    </location>
</feature>
<reference evidence="4 5" key="1">
    <citation type="journal article" date="2013" name="MBio">
        <title>Genome sequencing of the plant pathogen Taphrina deformans, the causal agent of peach leaf curl.</title>
        <authorList>
            <person name="Cisse O.H."/>
            <person name="Almeida J.M.G.C.F."/>
            <person name="Fonseca A."/>
            <person name="Kumar A.A."/>
            <person name="Salojaervi J."/>
            <person name="Overmyer K."/>
            <person name="Hauser P.M."/>
            <person name="Pagni M."/>
        </authorList>
    </citation>
    <scope>NUCLEOTIDE SEQUENCE [LARGE SCALE GENOMIC DNA]</scope>
    <source>
        <strain evidence="5">PYCC 5710 / ATCC 11124 / CBS 356.35 / IMI 108563 / JCM 9778 / NBRC 8474</strain>
    </source>
</reference>
<evidence type="ECO:0000259" key="3">
    <source>
        <dbReference type="Pfam" id="PF25372"/>
    </source>
</evidence>
<dbReference type="GO" id="GO:0019005">
    <property type="term" value="C:SCF ubiquitin ligase complex"/>
    <property type="evidence" value="ECO:0007669"/>
    <property type="project" value="TreeGrafter"/>
</dbReference>
<feature type="region of interest" description="Disordered" evidence="1">
    <location>
        <begin position="1"/>
        <end position="114"/>
    </location>
</feature>
<feature type="compositionally biased region" description="Acidic residues" evidence="1">
    <location>
        <begin position="94"/>
        <end position="104"/>
    </location>
</feature>
<dbReference type="InterPro" id="IPR032675">
    <property type="entry name" value="LRR_dom_sf"/>
</dbReference>
<accession>R4XD03</accession>
<organism evidence="4 5">
    <name type="scientific">Taphrina deformans (strain PYCC 5710 / ATCC 11124 / CBS 356.35 / IMI 108563 / JCM 9778 / NBRC 8474)</name>
    <name type="common">Peach leaf curl fungus</name>
    <name type="synonym">Lalaria deformans</name>
    <dbReference type="NCBI Taxonomy" id="1097556"/>
    <lineage>
        <taxon>Eukaryota</taxon>
        <taxon>Fungi</taxon>
        <taxon>Dikarya</taxon>
        <taxon>Ascomycota</taxon>
        <taxon>Taphrinomycotina</taxon>
        <taxon>Taphrinomycetes</taxon>
        <taxon>Taphrinales</taxon>
        <taxon>Taphrinaceae</taxon>
        <taxon>Taphrina</taxon>
    </lineage>
</organism>
<comment type="caution">
    <text evidence="4">The sequence shown here is derived from an EMBL/GenBank/DDBJ whole genome shotgun (WGS) entry which is preliminary data.</text>
</comment>
<evidence type="ECO:0000259" key="2">
    <source>
        <dbReference type="Pfam" id="PF23550"/>
    </source>
</evidence>
<gene>
    <name evidence="4" type="ORF">TAPDE_004011</name>
</gene>
<dbReference type="PANTHER" id="PTHR13318">
    <property type="entry name" value="PARTNER OF PAIRED, ISOFORM B-RELATED"/>
    <property type="match status" value="1"/>
</dbReference>
<dbReference type="AlphaFoldDB" id="R4XD03"/>
<dbReference type="SUPFAM" id="SSF52047">
    <property type="entry name" value="RNI-like"/>
    <property type="match status" value="2"/>
</dbReference>
<dbReference type="GO" id="GO:0031146">
    <property type="term" value="P:SCF-dependent proteasomal ubiquitin-dependent protein catabolic process"/>
    <property type="evidence" value="ECO:0007669"/>
    <property type="project" value="TreeGrafter"/>
</dbReference>
<evidence type="ECO:0000256" key="1">
    <source>
        <dbReference type="SAM" id="MobiDB-lite"/>
    </source>
</evidence>
<proteinExistence type="predicted"/>
<evidence type="ECO:0000313" key="4">
    <source>
        <dbReference type="EMBL" id="CCG83689.1"/>
    </source>
</evidence>
<dbReference type="InterPro" id="IPR057207">
    <property type="entry name" value="FBXL15_LRR"/>
</dbReference>
<dbReference type="VEuPathDB" id="FungiDB:TAPDE_004011"/>
<dbReference type="SMART" id="SM00367">
    <property type="entry name" value="LRR_CC"/>
    <property type="match status" value="7"/>
</dbReference>
<evidence type="ECO:0000313" key="5">
    <source>
        <dbReference type="Proteomes" id="UP000013776"/>
    </source>
</evidence>
<feature type="compositionally biased region" description="Polar residues" evidence="1">
    <location>
        <begin position="1"/>
        <end position="16"/>
    </location>
</feature>
<feature type="domain" description="DNA repair protein rhp7 treble clef" evidence="2">
    <location>
        <begin position="120"/>
        <end position="153"/>
    </location>
</feature>
<protein>
    <recommendedName>
        <fullName evidence="6">RNI-like protein</fullName>
    </recommendedName>
</protein>
<evidence type="ECO:0008006" key="6">
    <source>
        <dbReference type="Google" id="ProtNLM"/>
    </source>
</evidence>
<dbReference type="OrthoDB" id="1924287at2759"/>
<sequence length="562" mass="61542">MVRSNGSNVRGPNSALTEFLRSRGIRIQNNRGRATPPETPTDESTPVEASAVSEQEQLDAAVAEELTAVLEQEKPKRATKASAAKSKKRKKGEEDEAYDPEDEPDYGRSGFSRKSRPAAGQIEFCAECNCRFTVTVYNKATDEGLLCSACGSADTPGKVVAKAKPRPATKKKRAKAVLDGDTDKVPKLQDLTIKCIARHIEDIEMLGDIGHVNMDKICQIISRNRSLTNETIQLFLDASLKNLSLYDCAKINPQRLTQVAHMCPHLEHLRLHMVGQITDPVLMTYAKLANLRSLSLRGCFLITVSGWSTFFETVASRLQHLEISDSSRFKAETAAALVKHCPNISELTLSKLTHLDDPGILHLASLSHLTALDISHAGANVSDETIITLLQHVGGSLESLNISGLRELTDATLTDGILKYCTRLQHLYLNELDLLTDDGVASLFNGWSGNSPLLTVELERCPLVHDKGVAAILAHSGANLRRINLNSLDELTHEGILRISESNVIPQCEVLDVSWIRAVDDLVLRRLLANAKALKKLLVWGNNRVTECESSATCLIVGRETG</sequence>
<keyword evidence="5" id="KW-1185">Reference proteome</keyword>
<name>R4XD03_TAPDE</name>
<dbReference type="Pfam" id="PF23550">
    <property type="entry name" value="zf_Tbcl_Rhp7"/>
    <property type="match status" value="1"/>
</dbReference>
<feature type="domain" description="F-box/LRR-repeat protein 15-like leucin rich repeat" evidence="3">
    <location>
        <begin position="226"/>
        <end position="369"/>
    </location>
</feature>
<dbReference type="InterPro" id="IPR056451">
    <property type="entry name" value="Znf_Tbcl_Rhp7"/>
</dbReference>
<dbReference type="Gene3D" id="3.80.10.10">
    <property type="entry name" value="Ribonuclease Inhibitor"/>
    <property type="match status" value="3"/>
</dbReference>
<dbReference type="EMBL" id="CAHR02000169">
    <property type="protein sequence ID" value="CCG83689.1"/>
    <property type="molecule type" value="Genomic_DNA"/>
</dbReference>
<dbReference type="eggNOG" id="KOG1947">
    <property type="taxonomic scope" value="Eukaryota"/>
</dbReference>
<dbReference type="STRING" id="1097556.R4XD03"/>
<dbReference type="Proteomes" id="UP000013776">
    <property type="component" value="Unassembled WGS sequence"/>
</dbReference>
<dbReference type="InterPro" id="IPR006553">
    <property type="entry name" value="Leu-rich_rpt_Cys-con_subtyp"/>
</dbReference>
<dbReference type="Pfam" id="PF25372">
    <property type="entry name" value="DUF7885"/>
    <property type="match status" value="1"/>
</dbReference>